<dbReference type="CDD" id="cd02440">
    <property type="entry name" value="AdoMet_MTases"/>
    <property type="match status" value="1"/>
</dbReference>
<dbReference type="Proteomes" id="UP001064632">
    <property type="component" value="Chromosome"/>
</dbReference>
<accession>A0ABY6BIN4</accession>
<keyword evidence="2" id="KW-0489">Methyltransferase</keyword>
<dbReference type="GO" id="GO:0008168">
    <property type="term" value="F:methyltransferase activity"/>
    <property type="evidence" value="ECO:0007669"/>
    <property type="project" value="UniProtKB-KW"/>
</dbReference>
<dbReference type="SUPFAM" id="SSF53335">
    <property type="entry name" value="S-adenosyl-L-methionine-dependent methyltransferases"/>
    <property type="match status" value="1"/>
</dbReference>
<reference evidence="2" key="1">
    <citation type="submission" date="2022-09" db="EMBL/GenBank/DDBJ databases">
        <title>Tahibacter sp. nov., isolated from a fresh water.</title>
        <authorList>
            <person name="Baek J.H."/>
            <person name="Lee J.K."/>
            <person name="Kim J.M."/>
            <person name="Jeon C.O."/>
        </authorList>
    </citation>
    <scope>NUCLEOTIDE SEQUENCE</scope>
    <source>
        <strain evidence="2">W38</strain>
    </source>
</reference>
<protein>
    <submittedName>
        <fullName evidence="2">Methyltransferase domain-containing protein</fullName>
    </submittedName>
</protein>
<proteinExistence type="predicted"/>
<evidence type="ECO:0000259" key="1">
    <source>
        <dbReference type="Pfam" id="PF13649"/>
    </source>
</evidence>
<dbReference type="GO" id="GO:0032259">
    <property type="term" value="P:methylation"/>
    <property type="evidence" value="ECO:0007669"/>
    <property type="project" value="UniProtKB-KW"/>
</dbReference>
<dbReference type="EMBL" id="CP104694">
    <property type="protein sequence ID" value="UXI69876.1"/>
    <property type="molecule type" value="Genomic_DNA"/>
</dbReference>
<feature type="domain" description="Methyltransferase" evidence="1">
    <location>
        <begin position="58"/>
        <end position="159"/>
    </location>
</feature>
<dbReference type="InterPro" id="IPR029063">
    <property type="entry name" value="SAM-dependent_MTases_sf"/>
</dbReference>
<dbReference type="InterPro" id="IPR041698">
    <property type="entry name" value="Methyltransf_25"/>
</dbReference>
<dbReference type="Pfam" id="PF13649">
    <property type="entry name" value="Methyltransf_25"/>
    <property type="match status" value="1"/>
</dbReference>
<gene>
    <name evidence="2" type="ORF">N4264_09685</name>
</gene>
<name>A0ABY6BIN4_9GAMM</name>
<sequence>MQQRAKSARATEGRGSSAALTFFRQWLKNPLSVAALSPSSRQLARLMVRELPADARRVIELGGGTGVFTQAMLEHGIAPDHLMVLELNEELHKFLQERFPEVAVVCGDARKLRELAEERRFIPEGTVDAVVSGLGLLSMPKTLQREILEAAFSVLPPDGRYIQFTYGPVSPVPRETLDALGLTVRRGGFALWNIPPASVFVYTRTRSKPIHPVRAK</sequence>
<dbReference type="RefSeq" id="WP_261696828.1">
    <property type="nucleotide sequence ID" value="NZ_CP104694.1"/>
</dbReference>
<keyword evidence="2" id="KW-0808">Transferase</keyword>
<evidence type="ECO:0000313" key="3">
    <source>
        <dbReference type="Proteomes" id="UP001064632"/>
    </source>
</evidence>
<evidence type="ECO:0000313" key="2">
    <source>
        <dbReference type="EMBL" id="UXI69876.1"/>
    </source>
</evidence>
<dbReference type="Gene3D" id="3.40.50.150">
    <property type="entry name" value="Vaccinia Virus protein VP39"/>
    <property type="match status" value="1"/>
</dbReference>
<organism evidence="2 3">
    <name type="scientific">Tahibacter amnicola</name>
    <dbReference type="NCBI Taxonomy" id="2976241"/>
    <lineage>
        <taxon>Bacteria</taxon>
        <taxon>Pseudomonadati</taxon>
        <taxon>Pseudomonadota</taxon>
        <taxon>Gammaproteobacteria</taxon>
        <taxon>Lysobacterales</taxon>
        <taxon>Rhodanobacteraceae</taxon>
        <taxon>Tahibacter</taxon>
    </lineage>
</organism>
<keyword evidence="3" id="KW-1185">Reference proteome</keyword>